<protein>
    <recommendedName>
        <fullName evidence="2">Biogenesis of lysosome-related organelles complex 1 subunit 3</fullName>
    </recommendedName>
</protein>
<feature type="compositionally biased region" description="Polar residues" evidence="3">
    <location>
        <begin position="16"/>
        <end position="31"/>
    </location>
</feature>
<dbReference type="PANTHER" id="PTHR31974">
    <property type="entry name" value="BIOGENESIS OF LYSOSOME-RELATED ORGANELLES COMPLEX 1 SUBUNIT 3"/>
    <property type="match status" value="1"/>
</dbReference>
<name>A0ABN8LNW6_9CNID</name>
<feature type="compositionally biased region" description="Basic and acidic residues" evidence="3">
    <location>
        <begin position="47"/>
        <end position="64"/>
    </location>
</feature>
<evidence type="ECO:0000313" key="5">
    <source>
        <dbReference type="Proteomes" id="UP001159427"/>
    </source>
</evidence>
<organism evidence="4 5">
    <name type="scientific">Porites evermanni</name>
    <dbReference type="NCBI Taxonomy" id="104178"/>
    <lineage>
        <taxon>Eukaryota</taxon>
        <taxon>Metazoa</taxon>
        <taxon>Cnidaria</taxon>
        <taxon>Anthozoa</taxon>
        <taxon>Hexacorallia</taxon>
        <taxon>Scleractinia</taxon>
        <taxon>Fungiina</taxon>
        <taxon>Poritidae</taxon>
        <taxon>Porites</taxon>
    </lineage>
</organism>
<proteinExistence type="inferred from homology"/>
<dbReference type="EMBL" id="CALNXI010000058">
    <property type="protein sequence ID" value="CAH3017246.1"/>
    <property type="molecule type" value="Genomic_DNA"/>
</dbReference>
<keyword evidence="5" id="KW-1185">Reference proteome</keyword>
<dbReference type="InterPro" id="IPR017245">
    <property type="entry name" value="BLOC-1_complex_su-3"/>
</dbReference>
<accession>A0ABN8LNW6</accession>
<evidence type="ECO:0000256" key="3">
    <source>
        <dbReference type="SAM" id="MobiDB-lite"/>
    </source>
</evidence>
<reference evidence="4 5" key="1">
    <citation type="submission" date="2022-05" db="EMBL/GenBank/DDBJ databases">
        <authorList>
            <consortium name="Genoscope - CEA"/>
            <person name="William W."/>
        </authorList>
    </citation>
    <scope>NUCLEOTIDE SEQUENCE [LARGE SCALE GENOMIC DNA]</scope>
</reference>
<dbReference type="Pfam" id="PF15753">
    <property type="entry name" value="BLOC1S3"/>
    <property type="match status" value="1"/>
</dbReference>
<feature type="region of interest" description="Disordered" evidence="3">
    <location>
        <begin position="1"/>
        <end position="64"/>
    </location>
</feature>
<evidence type="ECO:0000256" key="1">
    <source>
        <dbReference type="ARBA" id="ARBA00008942"/>
    </source>
</evidence>
<evidence type="ECO:0000313" key="4">
    <source>
        <dbReference type="EMBL" id="CAH3017246.1"/>
    </source>
</evidence>
<dbReference type="Proteomes" id="UP001159427">
    <property type="component" value="Unassembled WGS sequence"/>
</dbReference>
<comment type="similarity">
    <text evidence="1">Belongs to the BLOC1S3 family.</text>
</comment>
<dbReference type="PANTHER" id="PTHR31974:SF2">
    <property type="entry name" value="BIOGENESIS OF LYSOSOME-RELATED ORGANELLES COMPLEX 1 SUBUNIT 3"/>
    <property type="match status" value="1"/>
</dbReference>
<gene>
    <name evidence="4" type="ORF">PEVE_00036353</name>
</gene>
<feature type="compositionally biased region" description="Acidic residues" evidence="3">
    <location>
        <begin position="36"/>
        <end position="46"/>
    </location>
</feature>
<sequence length="189" mass="21460">MQSKDTTSDGEADQGVSPTFIRNTMISSTMVSGEASETDEEDDDDFDSKQRNANEDEAETEKTHFKDEQEFDTEVQEFELETGAEVKTRRQKIVYKFDSPFHRKLRERNLELRSDLVEGLTHCYKSAGTRLESSTFYLSRAQAAAQDVSHNTSLMLEDLTHLSTLLESILASEKLFPLNVNVKYQSNSA</sequence>
<evidence type="ECO:0000256" key="2">
    <source>
        <dbReference type="ARBA" id="ARBA00019581"/>
    </source>
</evidence>
<comment type="caution">
    <text evidence="4">The sequence shown here is derived from an EMBL/GenBank/DDBJ whole genome shotgun (WGS) entry which is preliminary data.</text>
</comment>